<name>A0A9X4ALG8_9BACI</name>
<dbReference type="EMBL" id="JAMQKB010000005">
    <property type="protein sequence ID" value="MDC3424372.1"/>
    <property type="molecule type" value="Genomic_DNA"/>
</dbReference>
<evidence type="ECO:0000313" key="2">
    <source>
        <dbReference type="Proteomes" id="UP001145050"/>
    </source>
</evidence>
<comment type="caution">
    <text evidence="1">The sequence shown here is derived from an EMBL/GenBank/DDBJ whole genome shotgun (WGS) entry which is preliminary data.</text>
</comment>
<dbReference type="Proteomes" id="UP001145050">
    <property type="component" value="Unassembled WGS sequence"/>
</dbReference>
<protein>
    <submittedName>
        <fullName evidence="1">Uncharacterized protein</fullName>
    </submittedName>
</protein>
<gene>
    <name evidence="1" type="ORF">NC797_07610</name>
</gene>
<sequence length="67" mass="7805">MCENIPQFNLIAMKSLVDKDRYFSFVFNDLMKKGLEEENALQVIFNSNILGDAAMEDIYLQEINQLQ</sequence>
<reference evidence="1" key="1">
    <citation type="submission" date="2022-06" db="EMBL/GenBank/DDBJ databases">
        <title>Aquibacillus sp. a new bacterium isolated from soil saline samples.</title>
        <authorList>
            <person name="Galisteo C."/>
            <person name="De La Haba R."/>
            <person name="Sanchez-Porro C."/>
            <person name="Ventosa A."/>
        </authorList>
    </citation>
    <scope>NUCLEOTIDE SEQUENCE</scope>
    <source>
        <strain evidence="1">3ASR75-11</strain>
    </source>
</reference>
<dbReference type="AlphaFoldDB" id="A0A9X4ALG8"/>
<accession>A0A9X4ALG8</accession>
<dbReference type="RefSeq" id="WP_272436176.1">
    <property type="nucleotide sequence ID" value="NZ_JAMQKB010000005.1"/>
</dbReference>
<keyword evidence="2" id="KW-1185">Reference proteome</keyword>
<evidence type="ECO:0000313" key="1">
    <source>
        <dbReference type="EMBL" id="MDC3424372.1"/>
    </source>
</evidence>
<proteinExistence type="predicted"/>
<organism evidence="1 2">
    <name type="scientific">Terrihalobacillus insolitus</name>
    <dbReference type="NCBI Taxonomy" id="2950438"/>
    <lineage>
        <taxon>Bacteria</taxon>
        <taxon>Bacillati</taxon>
        <taxon>Bacillota</taxon>
        <taxon>Bacilli</taxon>
        <taxon>Bacillales</taxon>
        <taxon>Bacillaceae</taxon>
        <taxon>Terrihalobacillus</taxon>
    </lineage>
</organism>